<evidence type="ECO:0000259" key="2">
    <source>
        <dbReference type="Pfam" id="PF00271"/>
    </source>
</evidence>
<dbReference type="Gene3D" id="3.40.50.300">
    <property type="entry name" value="P-loop containing nucleotide triphosphate hydrolases"/>
    <property type="match status" value="1"/>
</dbReference>
<comment type="caution">
    <text evidence="3">The sequence shown here is derived from an EMBL/GenBank/DDBJ whole genome shotgun (WGS) entry which is preliminary data.</text>
</comment>
<dbReference type="PANTHER" id="PTHR47958">
    <property type="entry name" value="ATP-DEPENDENT RNA HELICASE DBP3"/>
    <property type="match status" value="1"/>
</dbReference>
<proteinExistence type="predicted"/>
<gene>
    <name evidence="3" type="ORF">Tco_0978041</name>
</gene>
<dbReference type="InterPro" id="IPR027417">
    <property type="entry name" value="P-loop_NTPase"/>
</dbReference>
<dbReference type="SUPFAM" id="SSF52540">
    <property type="entry name" value="P-loop containing nucleoside triphosphate hydrolases"/>
    <property type="match status" value="1"/>
</dbReference>
<dbReference type="EMBL" id="BQNB010016445">
    <property type="protein sequence ID" value="GJT51884.1"/>
    <property type="molecule type" value="Genomic_DNA"/>
</dbReference>
<dbReference type="Pfam" id="PF00271">
    <property type="entry name" value="Helicase_C"/>
    <property type="match status" value="1"/>
</dbReference>
<evidence type="ECO:0000313" key="3">
    <source>
        <dbReference type="EMBL" id="GJT51884.1"/>
    </source>
</evidence>
<evidence type="ECO:0000313" key="4">
    <source>
        <dbReference type="Proteomes" id="UP001151760"/>
    </source>
</evidence>
<feature type="domain" description="Helicase C-terminal" evidence="2">
    <location>
        <begin position="3"/>
        <end position="83"/>
    </location>
</feature>
<dbReference type="InterPro" id="IPR001650">
    <property type="entry name" value="Helicase_C-like"/>
</dbReference>
<organism evidence="3 4">
    <name type="scientific">Tanacetum coccineum</name>
    <dbReference type="NCBI Taxonomy" id="301880"/>
    <lineage>
        <taxon>Eukaryota</taxon>
        <taxon>Viridiplantae</taxon>
        <taxon>Streptophyta</taxon>
        <taxon>Embryophyta</taxon>
        <taxon>Tracheophyta</taxon>
        <taxon>Spermatophyta</taxon>
        <taxon>Magnoliopsida</taxon>
        <taxon>eudicotyledons</taxon>
        <taxon>Gunneridae</taxon>
        <taxon>Pentapetalae</taxon>
        <taxon>asterids</taxon>
        <taxon>campanulids</taxon>
        <taxon>Asterales</taxon>
        <taxon>Asteraceae</taxon>
        <taxon>Asteroideae</taxon>
        <taxon>Anthemideae</taxon>
        <taxon>Anthemidinae</taxon>
        <taxon>Tanacetum</taxon>
    </lineage>
</organism>
<name>A0ABQ5EM28_9ASTR</name>
<protein>
    <submittedName>
        <fullName evidence="3">DEAD-box ATP-dependent RNA helicase 37-like protein</fullName>
    </submittedName>
</protein>
<reference evidence="3" key="1">
    <citation type="journal article" date="2022" name="Int. J. Mol. Sci.">
        <title>Draft Genome of Tanacetum Coccineum: Genomic Comparison of Closely Related Tanacetum-Family Plants.</title>
        <authorList>
            <person name="Yamashiro T."/>
            <person name="Shiraishi A."/>
            <person name="Nakayama K."/>
            <person name="Satake H."/>
        </authorList>
    </citation>
    <scope>NUCLEOTIDE SEQUENCE</scope>
</reference>
<keyword evidence="4" id="KW-1185">Reference proteome</keyword>
<keyword evidence="1" id="KW-0694">RNA-binding</keyword>
<reference evidence="3" key="2">
    <citation type="submission" date="2022-01" db="EMBL/GenBank/DDBJ databases">
        <authorList>
            <person name="Yamashiro T."/>
            <person name="Shiraishi A."/>
            <person name="Satake H."/>
            <person name="Nakayama K."/>
        </authorList>
    </citation>
    <scope>NUCLEOTIDE SEQUENCE</scope>
</reference>
<sequence>MDKNDHLRSLLQEQKANENLGKTKRSADALKNWLCRNGFPATVIHGAKCNSERALQQFKHGVAPILVAIDVASRGLDIPRVAHDWSCGKSGIATAFFNDKNSSVAKGISELMKEAKQETPHWLAQYAESYVASADHRYGSSKFGGRDFRSGNNNSNKSSDYYATTNSYGSSYYGATSGGDGNNTSYGTSDYGVPGYGNNASYGTSEYGAPSGGYGNTDYGATSDSYDNFASPPAAFDFLVLIAVLTLDTGMSPLSLEVGSD</sequence>
<dbReference type="Proteomes" id="UP001151760">
    <property type="component" value="Unassembled WGS sequence"/>
</dbReference>
<accession>A0ABQ5EM28</accession>
<evidence type="ECO:0000256" key="1">
    <source>
        <dbReference type="ARBA" id="ARBA00022884"/>
    </source>
</evidence>